<sequence>MHDLAAAANDRVDAIVADTLALCAVESPSRDAAASRRSADAVRALLVDRLGATVTEQTIDGHVHVRATWGAPRVLLLCHHDTVWPLGTVDRIPLADGDLVSGPGTVDMKGGIAIAVHALAMLREAGGDAALEGVDLLITGDEEVGSPTSRPIIEASTARAALVLEAAAHGGEVKTGRKGVSIYRLEVVGRAAHAGVEPELGVNAAVALAHAVLALTELGDAAAGTSVTPTVLQAGTTTNTVPASAWIAVDVRAWTVAEQQRVDDAIRALVSPLAGAAIVVHGGINRPPLERAMAVDLYTQAAAVAAELGFEPLRETAVGGGSDGNFTAGAGIPTLDGLGPWGGGAHADHEHAVRAAFAPRTALVAGMVRRLLED</sequence>
<feature type="domain" description="Peptidase M20 dimerisation" evidence="6">
    <location>
        <begin position="175"/>
        <end position="273"/>
    </location>
</feature>
<dbReference type="STRING" id="399736.SAMN04489720_2059"/>
<dbReference type="PANTHER" id="PTHR43808">
    <property type="entry name" value="ACETYLORNITHINE DEACETYLASE"/>
    <property type="match status" value="1"/>
</dbReference>
<evidence type="ECO:0000256" key="2">
    <source>
        <dbReference type="ARBA" id="ARBA00022723"/>
    </source>
</evidence>
<dbReference type="Proteomes" id="UP000198822">
    <property type="component" value="Chromosome I"/>
</dbReference>
<keyword evidence="7" id="KW-0645">Protease</keyword>
<dbReference type="SUPFAM" id="SSF53187">
    <property type="entry name" value="Zn-dependent exopeptidases"/>
    <property type="match status" value="1"/>
</dbReference>
<evidence type="ECO:0000256" key="1">
    <source>
        <dbReference type="ARBA" id="ARBA00001947"/>
    </source>
</evidence>
<dbReference type="InterPro" id="IPR002933">
    <property type="entry name" value="Peptidase_M20"/>
</dbReference>
<comment type="cofactor">
    <cofactor evidence="1">
        <name>Zn(2+)</name>
        <dbReference type="ChEBI" id="CHEBI:29105"/>
    </cofactor>
</comment>
<evidence type="ECO:0000259" key="6">
    <source>
        <dbReference type="Pfam" id="PF07687"/>
    </source>
</evidence>
<dbReference type="Pfam" id="PF01546">
    <property type="entry name" value="Peptidase_M20"/>
    <property type="match status" value="1"/>
</dbReference>
<dbReference type="PANTHER" id="PTHR43808:SF9">
    <property type="entry name" value="BLL0789 PROTEIN"/>
    <property type="match status" value="1"/>
</dbReference>
<dbReference type="AlphaFoldDB" id="A0A1G8EIL9"/>
<dbReference type="SUPFAM" id="SSF55031">
    <property type="entry name" value="Bacterial exopeptidase dimerisation domain"/>
    <property type="match status" value="1"/>
</dbReference>
<dbReference type="GO" id="GO:0004180">
    <property type="term" value="F:carboxypeptidase activity"/>
    <property type="evidence" value="ECO:0007669"/>
    <property type="project" value="UniProtKB-KW"/>
</dbReference>
<evidence type="ECO:0000313" key="7">
    <source>
        <dbReference type="EMBL" id="SDH69773.1"/>
    </source>
</evidence>
<evidence type="ECO:0000256" key="5">
    <source>
        <dbReference type="PIRSR" id="PIRSR037238-1"/>
    </source>
</evidence>
<feature type="active site" description="Proton acceptor" evidence="5">
    <location>
        <position position="142"/>
    </location>
</feature>
<dbReference type="PROSITE" id="PS00759">
    <property type="entry name" value="ARGE_DAPE_CPG2_2"/>
    <property type="match status" value="1"/>
</dbReference>
<accession>A0A1G8EIL9</accession>
<keyword evidence="2" id="KW-0479">Metal-binding</keyword>
<dbReference type="InterPro" id="IPR050072">
    <property type="entry name" value="Peptidase_M20A"/>
</dbReference>
<keyword evidence="4" id="KW-0862">Zinc</keyword>
<proteinExistence type="predicted"/>
<reference evidence="8" key="1">
    <citation type="submission" date="2016-10" db="EMBL/GenBank/DDBJ databases">
        <authorList>
            <person name="Varghese N."/>
            <person name="Submissions S."/>
        </authorList>
    </citation>
    <scope>NUCLEOTIDE SEQUENCE [LARGE SCALE GENOMIC DNA]</scope>
    <source>
        <strain evidence="8">DSM 22002</strain>
    </source>
</reference>
<keyword evidence="3" id="KW-0378">Hydrolase</keyword>
<dbReference type="Gene3D" id="3.40.630.10">
    <property type="entry name" value="Zn peptidases"/>
    <property type="match status" value="1"/>
</dbReference>
<dbReference type="InterPro" id="IPR017150">
    <property type="entry name" value="Pept_M20_glutamate_carboxypep"/>
</dbReference>
<dbReference type="Gene3D" id="3.30.70.360">
    <property type="match status" value="1"/>
</dbReference>
<feature type="active site" evidence="5">
    <location>
        <position position="81"/>
    </location>
</feature>
<evidence type="ECO:0000256" key="4">
    <source>
        <dbReference type="ARBA" id="ARBA00022833"/>
    </source>
</evidence>
<dbReference type="EMBL" id="LT629695">
    <property type="protein sequence ID" value="SDH69773.1"/>
    <property type="molecule type" value="Genomic_DNA"/>
</dbReference>
<dbReference type="OrthoDB" id="9783294at2"/>
<name>A0A1G8EIL9_9MICO</name>
<gene>
    <name evidence="7" type="ORF">SAMN04489720_2059</name>
</gene>
<dbReference type="PIRSF" id="PIRSF037238">
    <property type="entry name" value="Carboxypeptidase_G2"/>
    <property type="match status" value="1"/>
</dbReference>
<organism evidence="7 8">
    <name type="scientific">Agrococcus jejuensis</name>
    <dbReference type="NCBI Taxonomy" id="399736"/>
    <lineage>
        <taxon>Bacteria</taxon>
        <taxon>Bacillati</taxon>
        <taxon>Actinomycetota</taxon>
        <taxon>Actinomycetes</taxon>
        <taxon>Micrococcales</taxon>
        <taxon>Microbacteriaceae</taxon>
        <taxon>Agrococcus</taxon>
    </lineage>
</organism>
<keyword evidence="7" id="KW-0121">Carboxypeptidase</keyword>
<dbReference type="Pfam" id="PF07687">
    <property type="entry name" value="M20_dimer"/>
    <property type="match status" value="1"/>
</dbReference>
<keyword evidence="8" id="KW-1185">Reference proteome</keyword>
<dbReference type="InterPro" id="IPR036264">
    <property type="entry name" value="Bact_exopeptidase_dim_dom"/>
</dbReference>
<dbReference type="GO" id="GO:0046872">
    <property type="term" value="F:metal ion binding"/>
    <property type="evidence" value="ECO:0007669"/>
    <property type="project" value="UniProtKB-KW"/>
</dbReference>
<protein>
    <submittedName>
        <fullName evidence="7">Glutamate carboxypeptidase</fullName>
    </submittedName>
</protein>
<dbReference type="RefSeq" id="WP_092504750.1">
    <property type="nucleotide sequence ID" value="NZ_LT629695.1"/>
</dbReference>
<dbReference type="InterPro" id="IPR011650">
    <property type="entry name" value="Peptidase_M20_dimer"/>
</dbReference>
<dbReference type="InterPro" id="IPR001261">
    <property type="entry name" value="ArgE/DapE_CS"/>
</dbReference>
<evidence type="ECO:0000313" key="8">
    <source>
        <dbReference type="Proteomes" id="UP000198822"/>
    </source>
</evidence>
<evidence type="ECO:0000256" key="3">
    <source>
        <dbReference type="ARBA" id="ARBA00022801"/>
    </source>
</evidence>